<comment type="caution">
    <text evidence="3">The sequence shown here is derived from an EMBL/GenBank/DDBJ whole genome shotgun (WGS) entry which is preliminary data.</text>
</comment>
<sequence>MSFYPELDRLNLEELIDRFRQNPPEGEEYAVVYYQELASIIAVKGKAGIDFLLRQTKETYPPRWQAILFALSQSPLDYPSVRNLLFSYLENEQPMIVAEAIDSLCRIEEKDAVDRVLTLFKHPSPYVRGSVLRYITRLYPDKALPLLIEAFKDQDFIVRENAADEVGELGAVEAIPYLRRILEDVNPDVRQAAQTAIAMLESIA</sequence>
<keyword evidence="4" id="KW-1185">Reference proteome</keyword>
<protein>
    <submittedName>
        <fullName evidence="3">HEAT repeat domain-containing protein</fullName>
    </submittedName>
</protein>
<dbReference type="PROSITE" id="PS50077">
    <property type="entry name" value="HEAT_REPEAT"/>
    <property type="match status" value="1"/>
</dbReference>
<dbReference type="EMBL" id="JACJPW010000149">
    <property type="protein sequence ID" value="MBD2185882.1"/>
    <property type="molecule type" value="Genomic_DNA"/>
</dbReference>
<name>A0A926VL19_9CYAN</name>
<dbReference type="Proteomes" id="UP000641646">
    <property type="component" value="Unassembled WGS sequence"/>
</dbReference>
<evidence type="ECO:0000313" key="3">
    <source>
        <dbReference type="EMBL" id="MBD2185882.1"/>
    </source>
</evidence>
<dbReference type="Pfam" id="PF13646">
    <property type="entry name" value="HEAT_2"/>
    <property type="match status" value="1"/>
</dbReference>
<dbReference type="InterPro" id="IPR021133">
    <property type="entry name" value="HEAT_type_2"/>
</dbReference>
<dbReference type="GO" id="GO:0030089">
    <property type="term" value="C:phycobilisome"/>
    <property type="evidence" value="ECO:0007669"/>
    <property type="project" value="UniProtKB-KW"/>
</dbReference>
<dbReference type="SMART" id="SM00567">
    <property type="entry name" value="EZ_HEAT"/>
    <property type="match status" value="3"/>
</dbReference>
<dbReference type="RefSeq" id="WP_190474630.1">
    <property type="nucleotide sequence ID" value="NZ_JACJPW010000149.1"/>
</dbReference>
<evidence type="ECO:0000256" key="2">
    <source>
        <dbReference type="ARBA" id="ARBA00022738"/>
    </source>
</evidence>
<organism evidence="3 4">
    <name type="scientific">Aerosakkonema funiforme FACHB-1375</name>
    <dbReference type="NCBI Taxonomy" id="2949571"/>
    <lineage>
        <taxon>Bacteria</taxon>
        <taxon>Bacillati</taxon>
        <taxon>Cyanobacteriota</taxon>
        <taxon>Cyanophyceae</taxon>
        <taxon>Oscillatoriophycideae</taxon>
        <taxon>Aerosakkonematales</taxon>
        <taxon>Aerosakkonemataceae</taxon>
        <taxon>Aerosakkonema</taxon>
    </lineage>
</organism>
<evidence type="ECO:0000256" key="1">
    <source>
        <dbReference type="ARBA" id="ARBA00022549"/>
    </source>
</evidence>
<accession>A0A926VL19</accession>
<reference evidence="3" key="1">
    <citation type="journal article" date="2015" name="ISME J.">
        <title>Draft Genome Sequence of Streptomyces incarnatus NRRL8089, which Produces the Nucleoside Antibiotic Sinefungin.</title>
        <authorList>
            <person name="Oshima K."/>
            <person name="Hattori M."/>
            <person name="Shimizu H."/>
            <person name="Fukuda K."/>
            <person name="Nemoto M."/>
            <person name="Inagaki K."/>
            <person name="Tamura T."/>
        </authorList>
    </citation>
    <scope>NUCLEOTIDE SEQUENCE</scope>
    <source>
        <strain evidence="3">FACHB-1375</strain>
    </source>
</reference>
<keyword evidence="2" id="KW-0605">Phycobilisome</keyword>
<dbReference type="InterPro" id="IPR011989">
    <property type="entry name" value="ARM-like"/>
</dbReference>
<dbReference type="AlphaFoldDB" id="A0A926VL19"/>
<gene>
    <name evidence="3" type="ORF">H6G03_33295</name>
</gene>
<dbReference type="SUPFAM" id="SSF48371">
    <property type="entry name" value="ARM repeat"/>
    <property type="match status" value="1"/>
</dbReference>
<dbReference type="InterPro" id="IPR004155">
    <property type="entry name" value="PBS_lyase_HEAT"/>
</dbReference>
<proteinExistence type="predicted"/>
<keyword evidence="1" id="KW-0042">Antenna complex</keyword>
<evidence type="ECO:0000313" key="4">
    <source>
        <dbReference type="Proteomes" id="UP000641646"/>
    </source>
</evidence>
<dbReference type="InterPro" id="IPR016024">
    <property type="entry name" value="ARM-type_fold"/>
</dbReference>
<dbReference type="Gene3D" id="1.25.10.10">
    <property type="entry name" value="Leucine-rich Repeat Variant"/>
    <property type="match status" value="1"/>
</dbReference>
<reference evidence="3" key="2">
    <citation type="submission" date="2020-08" db="EMBL/GenBank/DDBJ databases">
        <authorList>
            <person name="Chen M."/>
            <person name="Teng W."/>
            <person name="Zhao L."/>
            <person name="Hu C."/>
            <person name="Zhou Y."/>
            <person name="Han B."/>
            <person name="Song L."/>
            <person name="Shu W."/>
        </authorList>
    </citation>
    <scope>NUCLEOTIDE SEQUENCE</scope>
    <source>
        <strain evidence="3">FACHB-1375</strain>
    </source>
</reference>